<protein>
    <submittedName>
        <fullName evidence="2">Uncharacterized protein</fullName>
    </submittedName>
</protein>
<dbReference type="Proteomes" id="UP001244341">
    <property type="component" value="Chromosome 3b"/>
</dbReference>
<feature type="compositionally biased region" description="Basic residues" evidence="1">
    <location>
        <begin position="21"/>
        <end position="34"/>
    </location>
</feature>
<proteinExistence type="predicted"/>
<evidence type="ECO:0000256" key="1">
    <source>
        <dbReference type="SAM" id="MobiDB-lite"/>
    </source>
</evidence>
<name>A0ABY8TWT4_TETOB</name>
<organism evidence="2 3">
    <name type="scientific">Tetradesmus obliquus</name>
    <name type="common">Green alga</name>
    <name type="synonym">Acutodesmus obliquus</name>
    <dbReference type="NCBI Taxonomy" id="3088"/>
    <lineage>
        <taxon>Eukaryota</taxon>
        <taxon>Viridiplantae</taxon>
        <taxon>Chlorophyta</taxon>
        <taxon>core chlorophytes</taxon>
        <taxon>Chlorophyceae</taxon>
        <taxon>CS clade</taxon>
        <taxon>Sphaeropleales</taxon>
        <taxon>Scenedesmaceae</taxon>
        <taxon>Tetradesmus</taxon>
    </lineage>
</organism>
<evidence type="ECO:0000313" key="2">
    <source>
        <dbReference type="EMBL" id="WIA12196.1"/>
    </source>
</evidence>
<feature type="region of interest" description="Disordered" evidence="1">
    <location>
        <begin position="1"/>
        <end position="41"/>
    </location>
</feature>
<keyword evidence="3" id="KW-1185">Reference proteome</keyword>
<reference evidence="2 3" key="1">
    <citation type="submission" date="2023-05" db="EMBL/GenBank/DDBJ databases">
        <title>A 100% complete, gapless, phased diploid assembly of the Scenedesmus obliquus UTEX 3031 genome.</title>
        <authorList>
            <person name="Biondi T.C."/>
            <person name="Hanschen E.R."/>
            <person name="Kwon T."/>
            <person name="Eng W."/>
            <person name="Kruse C.P.S."/>
            <person name="Koehler S.I."/>
            <person name="Kunde Y."/>
            <person name="Gleasner C.D."/>
            <person name="You Mak K.T."/>
            <person name="Polle J."/>
            <person name="Hovde B.T."/>
            <person name="Starkenburg S.R."/>
        </authorList>
    </citation>
    <scope>NUCLEOTIDE SEQUENCE [LARGE SCALE GENOMIC DNA]</scope>
    <source>
        <strain evidence="2 3">DOE0152z</strain>
    </source>
</reference>
<sequence>MQRPWESSRSTDDSMAASGGAKKKKGQAKKKKPTQAKTKTYNGCLPQAGKYTPVVYYSSHVKQTSSTHLFRRAFLLVSEFPTRRIGGIRSTATYLEAALLDHFVARLPERLLSAARLPASQTFPIETQGPTFRQRGMADALPGVFFETSATLVINAGSGSLPTRS</sequence>
<accession>A0ABY8TWT4</accession>
<dbReference type="EMBL" id="CP126210">
    <property type="protein sequence ID" value="WIA12196.1"/>
    <property type="molecule type" value="Genomic_DNA"/>
</dbReference>
<gene>
    <name evidence="2" type="ORF">OEZ85_012266</name>
</gene>
<evidence type="ECO:0000313" key="3">
    <source>
        <dbReference type="Proteomes" id="UP001244341"/>
    </source>
</evidence>